<feature type="compositionally biased region" description="Basic and acidic residues" evidence="1">
    <location>
        <begin position="89"/>
        <end position="107"/>
    </location>
</feature>
<gene>
    <name evidence="2" type="ORF">NDU88_002940</name>
</gene>
<comment type="caution">
    <text evidence="2">The sequence shown here is derived from an EMBL/GenBank/DDBJ whole genome shotgun (WGS) entry which is preliminary data.</text>
</comment>
<accession>A0AAV7T4T7</accession>
<reference evidence="2" key="1">
    <citation type="journal article" date="2022" name="bioRxiv">
        <title>Sequencing and chromosome-scale assembly of the giantPleurodeles waltlgenome.</title>
        <authorList>
            <person name="Brown T."/>
            <person name="Elewa A."/>
            <person name="Iarovenko S."/>
            <person name="Subramanian E."/>
            <person name="Araus A.J."/>
            <person name="Petzold A."/>
            <person name="Susuki M."/>
            <person name="Suzuki K.-i.T."/>
            <person name="Hayashi T."/>
            <person name="Toyoda A."/>
            <person name="Oliveira C."/>
            <person name="Osipova E."/>
            <person name="Leigh N.D."/>
            <person name="Simon A."/>
            <person name="Yun M.H."/>
        </authorList>
    </citation>
    <scope>NUCLEOTIDE SEQUENCE</scope>
    <source>
        <strain evidence="2">20211129_DDA</strain>
        <tissue evidence="2">Liver</tissue>
    </source>
</reference>
<keyword evidence="3" id="KW-1185">Reference proteome</keyword>
<dbReference type="AlphaFoldDB" id="A0AAV7T4T7"/>
<protein>
    <submittedName>
        <fullName evidence="2">Uncharacterized protein</fullName>
    </submittedName>
</protein>
<dbReference type="EMBL" id="JANPWB010000007">
    <property type="protein sequence ID" value="KAJ1171069.1"/>
    <property type="molecule type" value="Genomic_DNA"/>
</dbReference>
<feature type="region of interest" description="Disordered" evidence="1">
    <location>
        <begin position="89"/>
        <end position="113"/>
    </location>
</feature>
<organism evidence="2 3">
    <name type="scientific">Pleurodeles waltl</name>
    <name type="common">Iberian ribbed newt</name>
    <dbReference type="NCBI Taxonomy" id="8319"/>
    <lineage>
        <taxon>Eukaryota</taxon>
        <taxon>Metazoa</taxon>
        <taxon>Chordata</taxon>
        <taxon>Craniata</taxon>
        <taxon>Vertebrata</taxon>
        <taxon>Euteleostomi</taxon>
        <taxon>Amphibia</taxon>
        <taxon>Batrachia</taxon>
        <taxon>Caudata</taxon>
        <taxon>Salamandroidea</taxon>
        <taxon>Salamandridae</taxon>
        <taxon>Pleurodelinae</taxon>
        <taxon>Pleurodeles</taxon>
    </lineage>
</organism>
<name>A0AAV7T4T7_PLEWA</name>
<dbReference type="Proteomes" id="UP001066276">
    <property type="component" value="Chromosome 4_1"/>
</dbReference>
<evidence type="ECO:0000313" key="3">
    <source>
        <dbReference type="Proteomes" id="UP001066276"/>
    </source>
</evidence>
<proteinExistence type="predicted"/>
<evidence type="ECO:0000256" key="1">
    <source>
        <dbReference type="SAM" id="MobiDB-lite"/>
    </source>
</evidence>
<evidence type="ECO:0000313" key="2">
    <source>
        <dbReference type="EMBL" id="KAJ1171069.1"/>
    </source>
</evidence>
<sequence>MPCPLLLSALGHDCLVLVMVLRFPRSGDHHFTTPRPSVSVVHYPSRQRLTSKVSLGTKYAWKRPQNWQEAACHQFGCRPMQFWTGSTEEVRGDGRSHIDDSGPEAKKQQHGVARGTPLSVNDVSQTLIVEVYPVSTSGVLSVESKEVGNPAMEPLIPADGEAVETVNQPAGAVEKWLRNLQGSASKCLEDALLSGMGNCVDAGVAVDKPLLGGQKRDSNWGVDSADSTGDIAPIDPLIDLKNSLLRVVLAQSGMGKAESQAAAGSPDMG</sequence>